<sequence>MNNPRFSRLVGQHEFWLGLLVIALAVGLSISTDEFLSLGNLTDVATSYAILGILACGLFVVLISGGD</sequence>
<protein>
    <submittedName>
        <fullName evidence="2">Predicted ABC-type sugar transport system, permease component</fullName>
    </submittedName>
</protein>
<keyword evidence="1" id="KW-1133">Transmembrane helix</keyword>
<keyword evidence="2" id="KW-0762">Sugar transport</keyword>
<keyword evidence="1" id="KW-0812">Transmembrane</keyword>
<evidence type="ECO:0000313" key="3">
    <source>
        <dbReference type="Proteomes" id="UP000251197"/>
    </source>
</evidence>
<dbReference type="EMBL" id="UAVU01000008">
    <property type="protein sequence ID" value="SQC91564.1"/>
    <property type="molecule type" value="Genomic_DNA"/>
</dbReference>
<feature type="transmembrane region" description="Helical" evidence="1">
    <location>
        <begin position="44"/>
        <end position="63"/>
    </location>
</feature>
<feature type="transmembrane region" description="Helical" evidence="1">
    <location>
        <begin position="15"/>
        <end position="32"/>
    </location>
</feature>
<evidence type="ECO:0000256" key="1">
    <source>
        <dbReference type="SAM" id="Phobius"/>
    </source>
</evidence>
<evidence type="ECO:0000313" key="2">
    <source>
        <dbReference type="EMBL" id="SQC91564.1"/>
    </source>
</evidence>
<keyword evidence="1" id="KW-0472">Membrane</keyword>
<reference evidence="2 3" key="1">
    <citation type="submission" date="2018-06" db="EMBL/GenBank/DDBJ databases">
        <authorList>
            <consortium name="Pathogen Informatics"/>
            <person name="Doyle S."/>
        </authorList>
    </citation>
    <scope>NUCLEOTIDE SEQUENCE [LARGE SCALE GENOMIC DNA]</scope>
    <source>
        <strain evidence="2 3">NCTC12120</strain>
    </source>
</reference>
<accession>A0A2X3J920</accession>
<dbReference type="AlphaFoldDB" id="A0A2X3J920"/>
<keyword evidence="2" id="KW-0813">Transport</keyword>
<dbReference type="Proteomes" id="UP000251197">
    <property type="component" value="Unassembled WGS sequence"/>
</dbReference>
<proteinExistence type="predicted"/>
<gene>
    <name evidence="2" type="ORF">NCTC12120_04735</name>
</gene>
<name>A0A2X3J920_9ENTR</name>
<organism evidence="2 3">
    <name type="scientific">Cedecea neteri</name>
    <dbReference type="NCBI Taxonomy" id="158822"/>
    <lineage>
        <taxon>Bacteria</taxon>
        <taxon>Pseudomonadati</taxon>
        <taxon>Pseudomonadota</taxon>
        <taxon>Gammaproteobacteria</taxon>
        <taxon>Enterobacterales</taxon>
        <taxon>Enterobacteriaceae</taxon>
        <taxon>Cedecea</taxon>
    </lineage>
</organism>